<dbReference type="OrthoDB" id="5272418at2759"/>
<dbReference type="PANTHER" id="PTHR35605:SF1">
    <property type="entry name" value="ECP2 EFFECTOR PROTEIN DOMAIN-CONTAINING PROTEIN-RELATED"/>
    <property type="match status" value="1"/>
</dbReference>
<evidence type="ECO:0000256" key="1">
    <source>
        <dbReference type="SAM" id="SignalP"/>
    </source>
</evidence>
<name>A0A9Q8QKX2_9HYPO</name>
<dbReference type="KEGG" id="ptkz:JDV02_006767"/>
<dbReference type="AlphaFoldDB" id="A0A9Q8QKX2"/>
<dbReference type="RefSeq" id="XP_047844182.1">
    <property type="nucleotide sequence ID" value="XM_047988190.1"/>
</dbReference>
<dbReference type="EMBL" id="CP086359">
    <property type="protein sequence ID" value="UNI20701.1"/>
    <property type="molecule type" value="Genomic_DNA"/>
</dbReference>
<keyword evidence="3" id="KW-1185">Reference proteome</keyword>
<sequence>MKLATDGLSLAAVVALAGQTLGLPTADGVPSNVTTQALFPRKGISTNRSDYPKLVCGNYEASSEEDYVHAYWKNREYFEHIHKEKPTLRPEQCDRVGCWNNVGVWWCNETKKDKKVEDWYDIVLALDAIPLLKGLCSEHDYRTYSHQIFHKDGFSVIISHRKGEEGRC</sequence>
<protein>
    <submittedName>
        <fullName evidence="2">Uncharacterized protein</fullName>
    </submittedName>
</protein>
<feature type="signal peptide" evidence="1">
    <location>
        <begin position="1"/>
        <end position="22"/>
    </location>
</feature>
<evidence type="ECO:0000313" key="3">
    <source>
        <dbReference type="Proteomes" id="UP000829364"/>
    </source>
</evidence>
<accession>A0A9Q8QKX2</accession>
<evidence type="ECO:0000313" key="2">
    <source>
        <dbReference type="EMBL" id="UNI20701.1"/>
    </source>
</evidence>
<keyword evidence="1" id="KW-0732">Signal</keyword>
<gene>
    <name evidence="2" type="ORF">JDV02_006767</name>
</gene>
<dbReference type="PANTHER" id="PTHR35605">
    <property type="entry name" value="ECP2 EFFECTOR PROTEIN DOMAIN-CONTAINING PROTEIN-RELATED"/>
    <property type="match status" value="1"/>
</dbReference>
<dbReference type="GeneID" id="72068716"/>
<organism evidence="2 3">
    <name type="scientific">Purpureocillium takamizusanense</name>
    <dbReference type="NCBI Taxonomy" id="2060973"/>
    <lineage>
        <taxon>Eukaryota</taxon>
        <taxon>Fungi</taxon>
        <taxon>Dikarya</taxon>
        <taxon>Ascomycota</taxon>
        <taxon>Pezizomycotina</taxon>
        <taxon>Sordariomycetes</taxon>
        <taxon>Hypocreomycetidae</taxon>
        <taxon>Hypocreales</taxon>
        <taxon>Ophiocordycipitaceae</taxon>
        <taxon>Purpureocillium</taxon>
    </lineage>
</organism>
<reference evidence="2" key="1">
    <citation type="submission" date="2021-11" db="EMBL/GenBank/DDBJ databases">
        <title>Purpureocillium_takamizusanense_genome.</title>
        <authorList>
            <person name="Nguyen N.-H."/>
        </authorList>
    </citation>
    <scope>NUCLEOTIDE SEQUENCE</scope>
    <source>
        <strain evidence="2">PT3</strain>
    </source>
</reference>
<proteinExistence type="predicted"/>
<dbReference type="Proteomes" id="UP000829364">
    <property type="component" value="Chromosome 6"/>
</dbReference>
<feature type="chain" id="PRO_5040256828" evidence="1">
    <location>
        <begin position="23"/>
        <end position="168"/>
    </location>
</feature>